<dbReference type="Proteomes" id="UP001165121">
    <property type="component" value="Unassembled WGS sequence"/>
</dbReference>
<accession>A0A9W6YEH6</accession>
<protein>
    <submittedName>
        <fullName evidence="3">Unnamed protein product</fullName>
    </submittedName>
</protein>
<evidence type="ECO:0000313" key="3">
    <source>
        <dbReference type="EMBL" id="GMF61134.1"/>
    </source>
</evidence>
<dbReference type="Pfam" id="PF05225">
    <property type="entry name" value="HTH_psq"/>
    <property type="match status" value="1"/>
</dbReference>
<organism evidence="3 4">
    <name type="scientific">Phytophthora fragariaefolia</name>
    <dbReference type="NCBI Taxonomy" id="1490495"/>
    <lineage>
        <taxon>Eukaryota</taxon>
        <taxon>Sar</taxon>
        <taxon>Stramenopiles</taxon>
        <taxon>Oomycota</taxon>
        <taxon>Peronosporomycetes</taxon>
        <taxon>Peronosporales</taxon>
        <taxon>Peronosporaceae</taxon>
        <taxon>Phytophthora</taxon>
    </lineage>
</organism>
<evidence type="ECO:0000256" key="1">
    <source>
        <dbReference type="SAM" id="MobiDB-lite"/>
    </source>
</evidence>
<feature type="region of interest" description="Disordered" evidence="1">
    <location>
        <begin position="1"/>
        <end position="42"/>
    </location>
</feature>
<evidence type="ECO:0000313" key="4">
    <source>
        <dbReference type="Proteomes" id="UP001165121"/>
    </source>
</evidence>
<dbReference type="SUPFAM" id="SSF46689">
    <property type="entry name" value="Homeodomain-like"/>
    <property type="match status" value="1"/>
</dbReference>
<feature type="compositionally biased region" description="Basic and acidic residues" evidence="1">
    <location>
        <begin position="22"/>
        <end position="36"/>
    </location>
</feature>
<reference evidence="3" key="1">
    <citation type="submission" date="2023-04" db="EMBL/GenBank/DDBJ databases">
        <title>Phytophthora fragariaefolia NBRC 109709.</title>
        <authorList>
            <person name="Ichikawa N."/>
            <person name="Sato H."/>
            <person name="Tonouchi N."/>
        </authorList>
    </citation>
    <scope>NUCLEOTIDE SEQUENCE</scope>
    <source>
        <strain evidence="3">NBRC 109709</strain>
    </source>
</reference>
<dbReference type="Gene3D" id="1.10.10.60">
    <property type="entry name" value="Homeodomain-like"/>
    <property type="match status" value="1"/>
</dbReference>
<dbReference type="OrthoDB" id="8191755at2759"/>
<dbReference type="AlphaFoldDB" id="A0A9W6YEH6"/>
<proteinExistence type="predicted"/>
<comment type="caution">
    <text evidence="3">The sequence shown here is derived from an EMBL/GenBank/DDBJ whole genome shotgun (WGS) entry which is preliminary data.</text>
</comment>
<feature type="domain" description="HTH psq-type" evidence="2">
    <location>
        <begin position="87"/>
        <end position="121"/>
    </location>
</feature>
<dbReference type="InterPro" id="IPR007889">
    <property type="entry name" value="HTH_Psq"/>
</dbReference>
<sequence length="280" mass="30355">MRSSCGSVDSGNGTTTAPSSSPRDRGSSGGDGDVRLSMDAIPPHVRHTISTVSNSADEMQDSASITSLPNDKRGYKLSHTVPAETWEKAITAVEQQGMSLRAAAKLYDVHFAALHRRVKKRAQSGQAKGNNGYFHPSDEASIMRVVVARAELGVLMTFDELMRLVEAAALHKLPNISVEAARNLLVRFQTRNEKSIHHIIHDWPPPRRMANLLSAHNSARCRPYEAHPGLDFELNAHGGAATAAAVTAAMSTKLFVLPNRLTSRLISFGDISRRDSNSGD</sequence>
<evidence type="ECO:0000259" key="2">
    <source>
        <dbReference type="Pfam" id="PF05225"/>
    </source>
</evidence>
<name>A0A9W6YEH6_9STRA</name>
<dbReference type="GO" id="GO:0003677">
    <property type="term" value="F:DNA binding"/>
    <property type="evidence" value="ECO:0007669"/>
    <property type="project" value="InterPro"/>
</dbReference>
<dbReference type="InterPro" id="IPR009057">
    <property type="entry name" value="Homeodomain-like_sf"/>
</dbReference>
<gene>
    <name evidence="3" type="ORF">Pfra01_002661500</name>
</gene>
<feature type="compositionally biased region" description="Polar residues" evidence="1">
    <location>
        <begin position="1"/>
        <end position="17"/>
    </location>
</feature>
<keyword evidence="4" id="KW-1185">Reference proteome</keyword>
<dbReference type="EMBL" id="BSXT01005672">
    <property type="protein sequence ID" value="GMF61134.1"/>
    <property type="molecule type" value="Genomic_DNA"/>
</dbReference>